<sequence>MAGRMQAMKHPVTRTALAALALIGSLGNAHAEAKDQNALRALAVGGTLASWAYGLWEGAPFTDCRGAQWQLRGNVAHDHELNLASVGAAYGDCHMLDAGSWSLSNQTNFSVGRWTTRGDVAGASSAWDVAVVPLVHWQHPAFASHKWEVEFGIGPAWLSEVNIGDRQKGSNFQFSDHLGLNLVDGGGQWRVGLQWRHISNADIKKPNNGVNFTGLVFAWTL</sequence>
<protein>
    <submittedName>
        <fullName evidence="2">Acyloxyacyl hydrolase</fullName>
    </submittedName>
</protein>
<organism evidence="2 3">
    <name type="scientific">Ideonella dechloratans</name>
    <dbReference type="NCBI Taxonomy" id="36863"/>
    <lineage>
        <taxon>Bacteria</taxon>
        <taxon>Pseudomonadati</taxon>
        <taxon>Pseudomonadota</taxon>
        <taxon>Betaproteobacteria</taxon>
        <taxon>Burkholderiales</taxon>
        <taxon>Sphaerotilaceae</taxon>
        <taxon>Ideonella</taxon>
    </lineage>
</organism>
<feature type="chain" id="PRO_5024951045" evidence="1">
    <location>
        <begin position="32"/>
        <end position="221"/>
    </location>
</feature>
<dbReference type="Gene3D" id="2.40.160.20">
    <property type="match status" value="1"/>
</dbReference>
<evidence type="ECO:0000313" key="2">
    <source>
        <dbReference type="EMBL" id="KAB0584933.1"/>
    </source>
</evidence>
<reference evidence="2 3" key="1">
    <citation type="submission" date="2019-09" db="EMBL/GenBank/DDBJ databases">
        <title>Draft genome sequences of 48 bacterial type strains from the CCUG.</title>
        <authorList>
            <person name="Tunovic T."/>
            <person name="Pineiro-Iglesias B."/>
            <person name="Unosson C."/>
            <person name="Inganas E."/>
            <person name="Ohlen M."/>
            <person name="Cardew S."/>
            <person name="Jensie-Markopoulos S."/>
            <person name="Salva-Serra F."/>
            <person name="Jaen-Luchoro D."/>
            <person name="Karlsson R."/>
            <person name="Svensson-Stadler L."/>
            <person name="Chun J."/>
            <person name="Moore E."/>
        </authorList>
    </citation>
    <scope>NUCLEOTIDE SEQUENCE [LARGE SCALE GENOMIC DNA]</scope>
    <source>
        <strain evidence="2 3">CCUG 30977</strain>
    </source>
</reference>
<name>A0A643FGH3_IDEDE</name>
<accession>A0A643FGH3</accession>
<gene>
    <name evidence="2" type="ORF">F7Q92_01895</name>
</gene>
<dbReference type="OrthoDB" id="5297282at2"/>
<dbReference type="InterPro" id="IPR018550">
    <property type="entry name" value="Lipid-A_deacylase-rel"/>
</dbReference>
<dbReference type="EMBL" id="VZPB01000003">
    <property type="protein sequence ID" value="KAB0584933.1"/>
    <property type="molecule type" value="Genomic_DNA"/>
</dbReference>
<dbReference type="GO" id="GO:0016787">
    <property type="term" value="F:hydrolase activity"/>
    <property type="evidence" value="ECO:0007669"/>
    <property type="project" value="UniProtKB-KW"/>
</dbReference>
<keyword evidence="1" id="KW-0732">Signal</keyword>
<dbReference type="AlphaFoldDB" id="A0A643FGH3"/>
<dbReference type="Pfam" id="PF09411">
    <property type="entry name" value="PagL"/>
    <property type="match status" value="1"/>
</dbReference>
<keyword evidence="3" id="KW-1185">Reference proteome</keyword>
<keyword evidence="2" id="KW-0378">Hydrolase</keyword>
<feature type="signal peptide" evidence="1">
    <location>
        <begin position="1"/>
        <end position="31"/>
    </location>
</feature>
<evidence type="ECO:0000256" key="1">
    <source>
        <dbReference type="SAM" id="SignalP"/>
    </source>
</evidence>
<evidence type="ECO:0000313" key="3">
    <source>
        <dbReference type="Proteomes" id="UP000430120"/>
    </source>
</evidence>
<comment type="caution">
    <text evidence="2">The sequence shown here is derived from an EMBL/GenBank/DDBJ whole genome shotgun (WGS) entry which is preliminary data.</text>
</comment>
<proteinExistence type="predicted"/>
<dbReference type="Proteomes" id="UP000430120">
    <property type="component" value="Unassembled WGS sequence"/>
</dbReference>